<dbReference type="RefSeq" id="WP_005742545.1">
    <property type="nucleotide sequence ID" value="NZ_CP031226.1"/>
</dbReference>
<dbReference type="AlphaFoldDB" id="A0AAD0PWZ6"/>
<evidence type="ECO:0000313" key="1">
    <source>
        <dbReference type="EMBL" id="AXH60315.1"/>
    </source>
</evidence>
<accession>A0AAD0PWZ6</accession>
<reference evidence="1 2" key="1">
    <citation type="journal article" date="2011" name="PLoS Pathog.">
        <title>Dynamic evolution of pathogenicity revealed by sequencing and comparative genomics of 19 Pseudomonas syringae isolates.</title>
        <authorList>
            <person name="Baltrus D.A."/>
            <person name="Nishimura M.T."/>
            <person name="Romanchuk A."/>
            <person name="Chang J.H."/>
            <person name="Mukhtar M.S."/>
            <person name="Cherkis K."/>
            <person name="Roach J."/>
            <person name="Grant S.R."/>
            <person name="Jones C.D."/>
            <person name="Dangl J.L."/>
        </authorList>
    </citation>
    <scope>NUCLEOTIDE SEQUENCE [LARGE SCALE GENOMIC DNA]</scope>
    <source>
        <strain evidence="1 2">M301315</strain>
    </source>
</reference>
<gene>
    <name evidence="1" type="ORF">PLA107_034605</name>
</gene>
<keyword evidence="1" id="KW-0614">Plasmid</keyword>
<geneLocation type="plasmid" evidence="2">
    <name>pmppla107</name>
</geneLocation>
<sequence>MLDLLKDIGSFSSLPDVDQKKLLSALSSQELTDFEIDQLLMTVASHGQWSCMRSLLRRPAIRRRLSVMLPQMQDQASSIQQSMQLAKALPKRLDSDSSLVALLFPMQQRSWPLAKELIDRGAALSIERFRQVCERYTESNGEFDRKLITCMMSRELIDWKKALGFHPLDDWRAVLLRATGDDDPALYLCASCMMNSRQKKAAIKESKSPARVLMVIKHMNLTGKWQDAIPEPYRDAVLGCQLGL</sequence>
<dbReference type="GeneID" id="39474628"/>
<organism evidence="1 2">
    <name type="scientific">Pseudomonas amygdali pv. lachrymans str. M301315</name>
    <dbReference type="NCBI Taxonomy" id="629260"/>
    <lineage>
        <taxon>Bacteria</taxon>
        <taxon>Pseudomonadati</taxon>
        <taxon>Pseudomonadota</taxon>
        <taxon>Gammaproteobacteria</taxon>
        <taxon>Pseudomonadales</taxon>
        <taxon>Pseudomonadaceae</taxon>
        <taxon>Pseudomonas</taxon>
        <taxon>Pseudomonas amygdali</taxon>
    </lineage>
</organism>
<name>A0AAD0PWZ6_PSEAV</name>
<dbReference type="EMBL" id="CP031226">
    <property type="protein sequence ID" value="AXH60315.1"/>
    <property type="molecule type" value="Genomic_DNA"/>
</dbReference>
<protein>
    <submittedName>
        <fullName evidence="1">Uncharacterized protein</fullName>
    </submittedName>
</protein>
<evidence type="ECO:0000313" key="2">
    <source>
        <dbReference type="Proteomes" id="UP000006426"/>
    </source>
</evidence>
<proteinExistence type="predicted"/>
<dbReference type="Proteomes" id="UP000006426">
    <property type="component" value="Plasmid pmppla107"/>
</dbReference>